<dbReference type="GO" id="GO:0140326">
    <property type="term" value="F:ATPase-coupled intramembrane lipid transporter activity"/>
    <property type="evidence" value="ECO:0007669"/>
    <property type="project" value="TreeGrafter"/>
</dbReference>
<dbReference type="GO" id="GO:0005886">
    <property type="term" value="C:plasma membrane"/>
    <property type="evidence" value="ECO:0007669"/>
    <property type="project" value="TreeGrafter"/>
</dbReference>
<dbReference type="Proteomes" id="UP000274429">
    <property type="component" value="Unassembled WGS sequence"/>
</dbReference>
<evidence type="ECO:0000256" key="1">
    <source>
        <dbReference type="SAM" id="Phobius"/>
    </source>
</evidence>
<keyword evidence="1" id="KW-0472">Membrane</keyword>
<dbReference type="AlphaFoldDB" id="A0A0R3X9Z6"/>
<dbReference type="PANTHER" id="PTHR24092:SF175">
    <property type="entry name" value="PHOSPHOLIPID-TRANSPORTING ATPASE"/>
    <property type="match status" value="1"/>
</dbReference>
<sequence length="284" mass="31750">MDLYEQFHIIANFFFLLISILYFFGETPINPLTTIAPLVIVVGISMVKDAIDDMKRHKTDREFNRTPYLVLTHDPNGQTSRWENRHSQNLRCGDIIICHENNSFPCDMLLLASSNTNGKVYITTDNLDGESSVKTTNTLSFTQSALASTVQRVGEGQYDNVTIDLPHSEIMCEDPNEDLKSFDGSFNCAEKESIPLSLNNLVLRGAALRHTAFILGVAVYTGGDTKLSLNGKPGFRKFSSSSRRFNAILLGFMVAMFVVTLVATVLHFAWRRLPLGSAWYIPTL</sequence>
<reference evidence="2 3" key="2">
    <citation type="submission" date="2018-11" db="EMBL/GenBank/DDBJ databases">
        <authorList>
            <consortium name="Pathogen Informatics"/>
        </authorList>
    </citation>
    <scope>NUCLEOTIDE SEQUENCE [LARGE SCALE GENOMIC DNA]</scope>
</reference>
<keyword evidence="1" id="KW-0812">Transmembrane</keyword>
<feature type="transmembrane region" description="Helical" evidence="1">
    <location>
        <begin position="31"/>
        <end position="51"/>
    </location>
</feature>
<dbReference type="SUPFAM" id="SSF81653">
    <property type="entry name" value="Calcium ATPase, transduction domain A"/>
    <property type="match status" value="1"/>
</dbReference>
<gene>
    <name evidence="2" type="ORF">TTAC_LOCUS10356</name>
</gene>
<dbReference type="InterPro" id="IPR008250">
    <property type="entry name" value="ATPase_P-typ_transduc_dom_A_sf"/>
</dbReference>
<dbReference type="PANTHER" id="PTHR24092">
    <property type="entry name" value="PROBABLE PHOSPHOLIPID-TRANSPORTING ATPASE"/>
    <property type="match status" value="1"/>
</dbReference>
<dbReference type="WBParaSite" id="TTAC_0001037301-mRNA-1">
    <property type="protein sequence ID" value="TTAC_0001037301-mRNA-1"/>
    <property type="gene ID" value="TTAC_0001037301"/>
</dbReference>
<feature type="transmembrane region" description="Helical" evidence="1">
    <location>
        <begin position="245"/>
        <end position="270"/>
    </location>
</feature>
<evidence type="ECO:0000313" key="4">
    <source>
        <dbReference type="WBParaSite" id="TTAC_0001037301-mRNA-1"/>
    </source>
</evidence>
<dbReference type="InterPro" id="IPR023298">
    <property type="entry name" value="ATPase_P-typ_TM_dom_sf"/>
</dbReference>
<evidence type="ECO:0000313" key="3">
    <source>
        <dbReference type="Proteomes" id="UP000274429"/>
    </source>
</evidence>
<dbReference type="STRING" id="6205.A0A0R3X9Z6"/>
<dbReference type="Gene3D" id="2.70.150.10">
    <property type="entry name" value="Calcium-transporting ATPase, cytoplasmic transduction domain A"/>
    <property type="match status" value="1"/>
</dbReference>
<feature type="transmembrane region" description="Helical" evidence="1">
    <location>
        <begin position="7"/>
        <end position="25"/>
    </location>
</feature>
<dbReference type="SUPFAM" id="SSF81665">
    <property type="entry name" value="Calcium ATPase, transmembrane domain M"/>
    <property type="match status" value="1"/>
</dbReference>
<proteinExistence type="predicted"/>
<name>A0A0R3X9Z6_HYDTA</name>
<dbReference type="GO" id="GO:0005783">
    <property type="term" value="C:endoplasmic reticulum"/>
    <property type="evidence" value="ECO:0007669"/>
    <property type="project" value="TreeGrafter"/>
</dbReference>
<reference evidence="4" key="1">
    <citation type="submission" date="2017-02" db="UniProtKB">
        <authorList>
            <consortium name="WormBaseParasite"/>
        </authorList>
    </citation>
    <scope>IDENTIFICATION</scope>
</reference>
<protein>
    <submittedName>
        <fullName evidence="4">PhoLip_ATPase_N domain-containing protein</fullName>
    </submittedName>
</protein>
<accession>A0A0R3X9Z6</accession>
<organism evidence="4">
    <name type="scientific">Hydatigena taeniaeformis</name>
    <name type="common">Feline tapeworm</name>
    <name type="synonym">Taenia taeniaeformis</name>
    <dbReference type="NCBI Taxonomy" id="6205"/>
    <lineage>
        <taxon>Eukaryota</taxon>
        <taxon>Metazoa</taxon>
        <taxon>Spiralia</taxon>
        <taxon>Lophotrochozoa</taxon>
        <taxon>Platyhelminthes</taxon>
        <taxon>Cestoda</taxon>
        <taxon>Eucestoda</taxon>
        <taxon>Cyclophyllidea</taxon>
        <taxon>Taeniidae</taxon>
        <taxon>Hydatigera</taxon>
    </lineage>
</organism>
<dbReference type="EMBL" id="UYWX01021588">
    <property type="protein sequence ID" value="VDM35336.1"/>
    <property type="molecule type" value="Genomic_DNA"/>
</dbReference>
<dbReference type="GO" id="GO:0045332">
    <property type="term" value="P:phospholipid translocation"/>
    <property type="evidence" value="ECO:0007669"/>
    <property type="project" value="TreeGrafter"/>
</dbReference>
<keyword evidence="1" id="KW-1133">Transmembrane helix</keyword>
<keyword evidence="3" id="KW-1185">Reference proteome</keyword>
<evidence type="ECO:0000313" key="2">
    <source>
        <dbReference type="EMBL" id="VDM35336.1"/>
    </source>
</evidence>
<dbReference type="OrthoDB" id="377733at2759"/>